<dbReference type="Pfam" id="PF15611">
    <property type="entry name" value="EH_Signature"/>
    <property type="match status" value="1"/>
</dbReference>
<evidence type="ECO:0000259" key="1">
    <source>
        <dbReference type="Pfam" id="PF15611"/>
    </source>
</evidence>
<dbReference type="RefSeq" id="WP_310822817.1">
    <property type="nucleotide sequence ID" value="NZ_JALLIR010000001.1"/>
</dbReference>
<evidence type="ECO:0000313" key="3">
    <source>
        <dbReference type="Proteomes" id="UP001185068"/>
    </source>
</evidence>
<dbReference type="AlphaFoldDB" id="A0AAE4E0U4"/>
<reference evidence="2" key="1">
    <citation type="submission" date="2022-11" db="EMBL/GenBank/DDBJ databases">
        <title>blaNDM-1 and qnrB1 co-producing ST413 Enterobacter.</title>
        <authorList>
            <person name="Halder G."/>
            <person name="Chaudhuri B."/>
            <person name="Dutta S."/>
        </authorList>
    </citation>
    <scope>NUCLEOTIDE SEQUENCE</scope>
    <source>
        <strain evidence="2">PEER684</strain>
    </source>
</reference>
<sequence length="627" mass="72209">MTSAIEKLKSRLLPYREKSVGPVVGHPFTYLQRVISQLERKVDARAVQMVPPKEKRRQAISRLRSGDTPQPSEWKMIFFGLNDVAEGDLFDTALIDDAVNFAKISAEIQNKIAQQRLTRREWLALCTSYFGHVSDTPEENPQWLQLRKQIAAGFKQLKESSPRPLSWMTVIDTYGDIFTDNAGFLLGQQLGRGEITDISVLEKVAQIPQTSWLWRKIVNHLVSEIFRQTDDEFEQKINELIALSRQLSRFKDNLLAAMLTRYCHSVYKHKTHFELKQIALEYWGNPQLIARNKGWLLHVEKPVLLMVQSWFAKDDLKLFFELLKGNRDVDEARLFYWLRYTNQMSYTRIVLGTDSQESKDPAYVEFRTKNARRLSQLTGAGARDNNAIIMQIGDYLFVEYSKVGAVYPYHHARAPFNPEKHTLNIERELKSISKTVGERLMHRSPVYNWEHNPIHGWMKNFDDALNSLGIYYQPEDTALATPGAVDYSRFEAKPQTAIAVAEPVLEPENVPEPPPGIEPKAPPKQVRSSLAASVLERHQRNDVMAKEERLNIIAKSQTARQAREAELSREQQIKEIIRSADCKVEDRRGMGGVLHIQFLTPNYDATKELLKLGFKPVSGKYLRYWSK</sequence>
<dbReference type="NCBIfam" id="NF041789">
    <property type="entry name" value="anti-phage_ZorC"/>
    <property type="match status" value="1"/>
</dbReference>
<gene>
    <name evidence="2" type="ORF">MX989_20700</name>
</gene>
<proteinExistence type="predicted"/>
<name>A0AAE4E0U4_9ENTR</name>
<dbReference type="InterPro" id="IPR028943">
    <property type="entry name" value="ZorC_EH_Signature_dom"/>
</dbReference>
<evidence type="ECO:0000313" key="2">
    <source>
        <dbReference type="EMBL" id="MDR9948477.1"/>
    </source>
</evidence>
<comment type="caution">
    <text evidence="2">The sequence shown here is derived from an EMBL/GenBank/DDBJ whole genome shotgun (WGS) entry which is preliminary data.</text>
</comment>
<feature type="domain" description="Zorya protein ZorC EH" evidence="1">
    <location>
        <begin position="109"/>
        <end position="463"/>
    </location>
</feature>
<dbReference type="Proteomes" id="UP001185068">
    <property type="component" value="Unassembled WGS sequence"/>
</dbReference>
<protein>
    <submittedName>
        <fullName evidence="2">EH signature domain-containing protein</fullName>
    </submittedName>
</protein>
<organism evidence="2 3">
    <name type="scientific">Enterobacter sichuanensis</name>
    <dbReference type="NCBI Taxonomy" id="2071710"/>
    <lineage>
        <taxon>Bacteria</taxon>
        <taxon>Pseudomonadati</taxon>
        <taxon>Pseudomonadota</taxon>
        <taxon>Gammaproteobacteria</taxon>
        <taxon>Enterobacterales</taxon>
        <taxon>Enterobacteriaceae</taxon>
        <taxon>Enterobacter</taxon>
        <taxon>Enterobacter cloacae complex</taxon>
    </lineage>
</organism>
<dbReference type="InterPro" id="IPR049659">
    <property type="entry name" value="ZorC-like_t1"/>
</dbReference>
<accession>A0AAE4E0U4</accession>
<dbReference type="EMBL" id="JALLIR010000001">
    <property type="protein sequence ID" value="MDR9948477.1"/>
    <property type="molecule type" value="Genomic_DNA"/>
</dbReference>